<gene>
    <name evidence="1" type="ORF">CLSA_c38880</name>
</gene>
<reference evidence="1 2" key="1">
    <citation type="journal article" date="2013" name="Genome Announc.">
        <title>Complete Genome Sequence of the Solvent Producer Clostridium saccharobutylicum NCP262 (DSM 13864).</title>
        <authorList>
            <person name="Poehlein A."/>
            <person name="Hartwich K."/>
            <person name="Krabben P."/>
            <person name="Ehrenreich A."/>
            <person name="Liebl W."/>
            <person name="Durre P."/>
            <person name="Gottschalk G."/>
            <person name="Daniel R."/>
        </authorList>
    </citation>
    <scope>NUCLEOTIDE SEQUENCE [LARGE SCALE GENOMIC DNA]</scope>
    <source>
        <strain evidence="1">DSM 13864</strain>
    </source>
</reference>
<accession>U5MWB9</accession>
<dbReference type="PATRIC" id="fig|1345695.3.peg.3875"/>
<organism evidence="1 2">
    <name type="scientific">Clostridium saccharobutylicum DSM 13864</name>
    <dbReference type="NCBI Taxonomy" id="1345695"/>
    <lineage>
        <taxon>Bacteria</taxon>
        <taxon>Bacillati</taxon>
        <taxon>Bacillota</taxon>
        <taxon>Clostridia</taxon>
        <taxon>Eubacteriales</taxon>
        <taxon>Clostridiaceae</taxon>
        <taxon>Clostridium</taxon>
    </lineage>
</organism>
<evidence type="ECO:0000313" key="1">
    <source>
        <dbReference type="EMBL" id="AGX44848.1"/>
    </source>
</evidence>
<dbReference type="KEGG" id="csb:CLSA_c38880"/>
<name>U5MWB9_CLOSA</name>
<dbReference type="HOGENOM" id="CLU_3249669_0_0_9"/>
<protein>
    <submittedName>
        <fullName evidence="1">Uncharacterized protein</fullName>
    </submittedName>
</protein>
<dbReference type="AlphaFoldDB" id="U5MWB9"/>
<evidence type="ECO:0000313" key="2">
    <source>
        <dbReference type="Proteomes" id="UP000017118"/>
    </source>
</evidence>
<dbReference type="EMBL" id="CP006721">
    <property type="protein sequence ID" value="AGX44848.1"/>
    <property type="molecule type" value="Genomic_DNA"/>
</dbReference>
<keyword evidence="2" id="KW-1185">Reference proteome</keyword>
<proteinExistence type="predicted"/>
<dbReference type="Proteomes" id="UP000017118">
    <property type="component" value="Chromosome"/>
</dbReference>
<sequence length="42" mass="4924">MKENNKFKMSWLFSSGKEADLSHSELLEGFADEQRTQIYDLV</sequence>